<feature type="transmembrane region" description="Helical" evidence="8">
    <location>
        <begin position="109"/>
        <end position="126"/>
    </location>
</feature>
<organism evidence="9 10">
    <name type="scientific">Marinobacterium rhizophilum</name>
    <dbReference type="NCBI Taxonomy" id="420402"/>
    <lineage>
        <taxon>Bacteria</taxon>
        <taxon>Pseudomonadati</taxon>
        <taxon>Pseudomonadota</taxon>
        <taxon>Gammaproteobacteria</taxon>
        <taxon>Oceanospirillales</taxon>
        <taxon>Oceanospirillaceae</taxon>
        <taxon>Marinobacterium</taxon>
    </lineage>
</organism>
<dbReference type="Pfam" id="PF01925">
    <property type="entry name" value="TauE"/>
    <property type="match status" value="1"/>
</dbReference>
<keyword evidence="5 8" id="KW-0812">Transmembrane</keyword>
<comment type="similarity">
    <text evidence="2 8">Belongs to the 4-toluene sulfonate uptake permease (TSUP) (TC 2.A.102) family.</text>
</comment>
<dbReference type="PANTHER" id="PTHR30269">
    <property type="entry name" value="TRANSMEMBRANE PROTEIN YFCA"/>
    <property type="match status" value="1"/>
</dbReference>
<dbReference type="InterPro" id="IPR002781">
    <property type="entry name" value="TM_pro_TauE-like"/>
</dbReference>
<evidence type="ECO:0000313" key="9">
    <source>
        <dbReference type="EMBL" id="UTW11379.1"/>
    </source>
</evidence>
<accession>A0ABY5HGX8</accession>
<keyword evidence="4 8" id="KW-1003">Cell membrane</keyword>
<evidence type="ECO:0000256" key="1">
    <source>
        <dbReference type="ARBA" id="ARBA00004651"/>
    </source>
</evidence>
<reference evidence="9" key="1">
    <citation type="submission" date="2021-04" db="EMBL/GenBank/DDBJ databases">
        <title>Oceanospirillales bacteria with DddD are important DMSP degraders in coastal seawater.</title>
        <authorList>
            <person name="Liu J."/>
        </authorList>
    </citation>
    <scope>NUCLEOTIDE SEQUENCE</scope>
    <source>
        <strain evidence="9">D13-1</strain>
    </source>
</reference>
<evidence type="ECO:0000256" key="7">
    <source>
        <dbReference type="ARBA" id="ARBA00023136"/>
    </source>
</evidence>
<proteinExistence type="inferred from homology"/>
<protein>
    <recommendedName>
        <fullName evidence="8">Probable membrane transporter protein</fullName>
    </recommendedName>
</protein>
<dbReference type="Proteomes" id="UP001058461">
    <property type="component" value="Chromosome"/>
</dbReference>
<evidence type="ECO:0000313" key="10">
    <source>
        <dbReference type="Proteomes" id="UP001058461"/>
    </source>
</evidence>
<feature type="transmembrane region" description="Helical" evidence="8">
    <location>
        <begin position="20"/>
        <end position="46"/>
    </location>
</feature>
<name>A0ABY5HGX8_9GAMM</name>
<evidence type="ECO:0000256" key="6">
    <source>
        <dbReference type="ARBA" id="ARBA00022989"/>
    </source>
</evidence>
<keyword evidence="7 8" id="KW-0472">Membrane</keyword>
<comment type="subcellular location">
    <subcellularLocation>
        <location evidence="1 8">Cell membrane</location>
        <topology evidence="1 8">Multi-pass membrane protein</topology>
    </subcellularLocation>
</comment>
<keyword evidence="3" id="KW-0813">Transport</keyword>
<dbReference type="InterPro" id="IPR052017">
    <property type="entry name" value="TSUP"/>
</dbReference>
<keyword evidence="6 8" id="KW-1133">Transmembrane helix</keyword>
<evidence type="ECO:0000256" key="2">
    <source>
        <dbReference type="ARBA" id="ARBA00009142"/>
    </source>
</evidence>
<evidence type="ECO:0000256" key="3">
    <source>
        <dbReference type="ARBA" id="ARBA00022448"/>
    </source>
</evidence>
<dbReference type="EMBL" id="CP073347">
    <property type="protein sequence ID" value="UTW11379.1"/>
    <property type="molecule type" value="Genomic_DNA"/>
</dbReference>
<gene>
    <name evidence="9" type="ORF">KDW95_19285</name>
</gene>
<evidence type="ECO:0000256" key="5">
    <source>
        <dbReference type="ARBA" id="ARBA00022692"/>
    </source>
</evidence>
<sequence>MMELLDWLRPDGLAQGEFLFLIAISALTSAMTAMMGVGGGAVLIAVMANIMPPVAVIPVHGTVQLGSNLGRVLTMQQHIRWPLVGWFALGCLLGSVLGGQIAVSIPTHWLKLIIGSFILYSCWLPLRTRLGGGRSGILLGAVTAFVGMFVGVTATFVIATLRNTLPERMELVGTMAALMAVQHALKALVFGLFGFAFFDWLGLVLLMIITGFAGTLLGKKALERTPSEYFSRGLKLVLTLLALKLLWDGASLWF</sequence>
<evidence type="ECO:0000256" key="8">
    <source>
        <dbReference type="RuleBase" id="RU363041"/>
    </source>
</evidence>
<feature type="transmembrane region" description="Helical" evidence="8">
    <location>
        <begin position="188"/>
        <end position="217"/>
    </location>
</feature>
<feature type="transmembrane region" description="Helical" evidence="8">
    <location>
        <begin position="138"/>
        <end position="161"/>
    </location>
</feature>
<keyword evidence="10" id="KW-1185">Reference proteome</keyword>
<feature type="transmembrane region" description="Helical" evidence="8">
    <location>
        <begin position="83"/>
        <end position="103"/>
    </location>
</feature>
<evidence type="ECO:0000256" key="4">
    <source>
        <dbReference type="ARBA" id="ARBA00022475"/>
    </source>
</evidence>
<dbReference type="PANTHER" id="PTHR30269:SF37">
    <property type="entry name" value="MEMBRANE TRANSPORTER PROTEIN"/>
    <property type="match status" value="1"/>
</dbReference>